<keyword evidence="5" id="KW-0804">Transcription</keyword>
<dbReference type="EMBL" id="CP022983">
    <property type="protein sequence ID" value="ASV69935.1"/>
    <property type="molecule type" value="Genomic_DNA"/>
</dbReference>
<dbReference type="PANTHER" id="PTHR43133">
    <property type="entry name" value="RNA POLYMERASE ECF-TYPE SIGMA FACTO"/>
    <property type="match status" value="1"/>
</dbReference>
<evidence type="ECO:0000259" key="7">
    <source>
        <dbReference type="Pfam" id="PF08281"/>
    </source>
</evidence>
<feature type="domain" description="RNA polymerase sigma factor 70 region 4 type 2" evidence="7">
    <location>
        <begin position="97"/>
        <end position="146"/>
    </location>
</feature>
<evidence type="ECO:0000256" key="3">
    <source>
        <dbReference type="ARBA" id="ARBA00023082"/>
    </source>
</evidence>
<reference evidence="8 9" key="1">
    <citation type="submission" date="2017-08" db="EMBL/GenBank/DDBJ databases">
        <title>Complete Genome Sequence of Bacillus kochii Oregon-R-modENCODE STRAIN BDGP4, isolated from Drosophila melanogaster gut.</title>
        <authorList>
            <person name="Wan K.H."/>
            <person name="Yu C."/>
            <person name="Park S."/>
            <person name="Hammonds A.S."/>
            <person name="Booth B.W."/>
            <person name="Celniker S.E."/>
        </authorList>
    </citation>
    <scope>NUCLEOTIDE SEQUENCE [LARGE SCALE GENOMIC DNA]</scope>
    <source>
        <strain evidence="8 9">BDGP4</strain>
    </source>
</reference>
<evidence type="ECO:0000256" key="1">
    <source>
        <dbReference type="ARBA" id="ARBA00010641"/>
    </source>
</evidence>
<dbReference type="Gene3D" id="1.10.1740.10">
    <property type="match status" value="1"/>
</dbReference>
<evidence type="ECO:0000313" key="8">
    <source>
        <dbReference type="EMBL" id="ASV69935.1"/>
    </source>
</evidence>
<comment type="similarity">
    <text evidence="1">Belongs to the sigma-70 factor family. ECF subfamily.</text>
</comment>
<gene>
    <name evidence="8" type="ORF">CKF48_03570</name>
</gene>
<dbReference type="KEGG" id="bko:CKF48_03570"/>
<dbReference type="Gene3D" id="1.10.10.10">
    <property type="entry name" value="Winged helix-like DNA-binding domain superfamily/Winged helix DNA-binding domain"/>
    <property type="match status" value="1"/>
</dbReference>
<evidence type="ECO:0000259" key="6">
    <source>
        <dbReference type="Pfam" id="PF04542"/>
    </source>
</evidence>
<protein>
    <submittedName>
        <fullName evidence="8">RNA polymerase</fullName>
    </submittedName>
</protein>
<dbReference type="Pfam" id="PF04542">
    <property type="entry name" value="Sigma70_r2"/>
    <property type="match status" value="1"/>
</dbReference>
<evidence type="ECO:0000313" key="9">
    <source>
        <dbReference type="Proteomes" id="UP000215137"/>
    </source>
</evidence>
<proteinExistence type="inferred from homology"/>
<dbReference type="Pfam" id="PF08281">
    <property type="entry name" value="Sigma70_r4_2"/>
    <property type="match status" value="1"/>
</dbReference>
<dbReference type="InterPro" id="IPR013324">
    <property type="entry name" value="RNA_pol_sigma_r3/r4-like"/>
</dbReference>
<accession>A0A248TP73</accession>
<dbReference type="InterPro" id="IPR007627">
    <property type="entry name" value="RNA_pol_sigma70_r2"/>
</dbReference>
<dbReference type="InterPro" id="IPR013249">
    <property type="entry name" value="RNA_pol_sigma70_r4_t2"/>
</dbReference>
<dbReference type="InterPro" id="IPR039425">
    <property type="entry name" value="RNA_pol_sigma-70-like"/>
</dbReference>
<dbReference type="SUPFAM" id="SSF88659">
    <property type="entry name" value="Sigma3 and sigma4 domains of RNA polymerase sigma factors"/>
    <property type="match status" value="1"/>
</dbReference>
<name>A0A248TP73_9BACI</name>
<evidence type="ECO:0000256" key="5">
    <source>
        <dbReference type="ARBA" id="ARBA00023163"/>
    </source>
</evidence>
<dbReference type="AlphaFoldDB" id="A0A248TP73"/>
<dbReference type="PANTHER" id="PTHR43133:SF8">
    <property type="entry name" value="RNA POLYMERASE SIGMA FACTOR HI_1459-RELATED"/>
    <property type="match status" value="1"/>
</dbReference>
<dbReference type="PRINTS" id="PR00038">
    <property type="entry name" value="HTHLUXR"/>
</dbReference>
<dbReference type="GO" id="GO:0003677">
    <property type="term" value="F:DNA binding"/>
    <property type="evidence" value="ECO:0007669"/>
    <property type="project" value="UniProtKB-KW"/>
</dbReference>
<evidence type="ECO:0000256" key="2">
    <source>
        <dbReference type="ARBA" id="ARBA00023015"/>
    </source>
</evidence>
<dbReference type="NCBIfam" id="TIGR02937">
    <property type="entry name" value="sigma70-ECF"/>
    <property type="match status" value="1"/>
</dbReference>
<dbReference type="InterPro" id="IPR013325">
    <property type="entry name" value="RNA_pol_sigma_r2"/>
</dbReference>
<keyword evidence="9" id="KW-1185">Reference proteome</keyword>
<dbReference type="GO" id="GO:0006352">
    <property type="term" value="P:DNA-templated transcription initiation"/>
    <property type="evidence" value="ECO:0007669"/>
    <property type="project" value="InterPro"/>
</dbReference>
<keyword evidence="4" id="KW-0238">DNA-binding</keyword>
<feature type="domain" description="RNA polymerase sigma-70 region 2" evidence="6">
    <location>
        <begin position="8"/>
        <end position="74"/>
    </location>
</feature>
<organism evidence="8 9">
    <name type="scientific">Cytobacillus kochii</name>
    <dbReference type="NCBI Taxonomy" id="859143"/>
    <lineage>
        <taxon>Bacteria</taxon>
        <taxon>Bacillati</taxon>
        <taxon>Bacillota</taxon>
        <taxon>Bacilli</taxon>
        <taxon>Bacillales</taxon>
        <taxon>Bacillaceae</taxon>
        <taxon>Cytobacillus</taxon>
    </lineage>
</organism>
<dbReference type="GO" id="GO:0016987">
    <property type="term" value="F:sigma factor activity"/>
    <property type="evidence" value="ECO:0007669"/>
    <property type="project" value="UniProtKB-KW"/>
</dbReference>
<dbReference type="Proteomes" id="UP000215137">
    <property type="component" value="Chromosome"/>
</dbReference>
<keyword evidence="3" id="KW-0731">Sigma factor</keyword>
<dbReference type="InterPro" id="IPR036388">
    <property type="entry name" value="WH-like_DNA-bd_sf"/>
</dbReference>
<keyword evidence="2" id="KW-0805">Transcription regulation</keyword>
<evidence type="ECO:0000256" key="4">
    <source>
        <dbReference type="ARBA" id="ARBA00023125"/>
    </source>
</evidence>
<sequence length="154" mass="18235">MVLQSIYISLRDDLYKFASSIAYDEHEAQDLIQQALEKAMHLDDLSSWPKYKQKAWFYRVMKNQLIDQRRKFKREMNIDQNEEVILPTFMKTSIETVELLSQLSAIESDIIFKKYWIGLKSDEIAIKLGLSASTVRYHLAKAMKKLRKILEEEQ</sequence>
<dbReference type="SUPFAM" id="SSF88946">
    <property type="entry name" value="Sigma2 domain of RNA polymerase sigma factors"/>
    <property type="match status" value="1"/>
</dbReference>
<dbReference type="OrthoDB" id="9784984at2"/>
<dbReference type="InterPro" id="IPR000792">
    <property type="entry name" value="Tscrpt_reg_LuxR_C"/>
</dbReference>
<dbReference type="InterPro" id="IPR014284">
    <property type="entry name" value="RNA_pol_sigma-70_dom"/>
</dbReference>